<dbReference type="RefSeq" id="WP_190617943.1">
    <property type="nucleotide sequence ID" value="NZ_CP061538.1"/>
</dbReference>
<sequence length="537" mass="59103">MGVFFKRDSAEVSSRLSPSQRQNSPGSRLLAFVLALAFFALYSVYSFFQYRHFVTPSWDLGIFTQLAQNYARAQAPIVPIKGHGFNLWGDHFHPILVLLTPFYYFFPSPQTLLYVQNGLIAVAVFLLCRFAQQGCGKLSAFLLAIAFGLSFGIQQAVSVQFHEVAFALPFFVLSLGNLVLAAREPERAPRIRRALLWALPLVFVKEDMGITVAMIGIVALLRTGWLRGGWDNLFPHAAARSDDAQPVEPFSRRFQKVASSAITSPAVLESFLTVVWGISWSAAAVALILPFFNTAGQFDYADKVDFAAALGDPLQAFATLFYPWTKTFSLLLLLAVGVLLWVLSPLAIIALPTLCWRLLSPNEGYWESTWHYSLVLMPIVTMALVDVLATPPAFLSRMGRGVSLPIFRRTVAAAACGVALVLLPFQPLKELANPRFATTELSAVDQAKQQAVNAVPQGVTVASDLSILTYLVPDRTVYWIGHEGKPAPDYVVIDSMGAAWGNNSPQNPAGYASERFNATYFTVRTFGTISVMKRTDL</sequence>
<dbReference type="AlphaFoldDB" id="A0A7H2BL21"/>
<evidence type="ECO:0000256" key="1">
    <source>
        <dbReference type="SAM" id="Phobius"/>
    </source>
</evidence>
<feature type="transmembrane region" description="Helical" evidence="1">
    <location>
        <begin position="271"/>
        <end position="292"/>
    </location>
</feature>
<feature type="transmembrane region" description="Helical" evidence="1">
    <location>
        <begin position="138"/>
        <end position="158"/>
    </location>
</feature>
<dbReference type="InterPro" id="IPR018650">
    <property type="entry name" value="STSV1_Orf64"/>
</dbReference>
<organism evidence="2 3">
    <name type="scientific">Rothia amarae</name>
    <dbReference type="NCBI Taxonomy" id="169480"/>
    <lineage>
        <taxon>Bacteria</taxon>
        <taxon>Bacillati</taxon>
        <taxon>Actinomycetota</taxon>
        <taxon>Actinomycetes</taxon>
        <taxon>Micrococcales</taxon>
        <taxon>Micrococcaceae</taxon>
        <taxon>Rothia</taxon>
    </lineage>
</organism>
<keyword evidence="3" id="KW-1185">Reference proteome</keyword>
<name>A0A7H2BL21_9MICC</name>
<dbReference type="Proteomes" id="UP000516421">
    <property type="component" value="Chromosome"/>
</dbReference>
<feature type="transmembrane region" description="Helical" evidence="1">
    <location>
        <begin position="372"/>
        <end position="394"/>
    </location>
</feature>
<dbReference type="KEGG" id="rama:IDM48_02790"/>
<feature type="transmembrane region" description="Helical" evidence="1">
    <location>
        <begin position="194"/>
        <end position="221"/>
    </location>
</feature>
<keyword evidence="1" id="KW-0472">Membrane</keyword>
<evidence type="ECO:0000313" key="2">
    <source>
        <dbReference type="EMBL" id="QNV40367.1"/>
    </source>
</evidence>
<keyword evidence="1" id="KW-0812">Transmembrane</keyword>
<feature type="transmembrane region" description="Helical" evidence="1">
    <location>
        <begin position="164"/>
        <end position="182"/>
    </location>
</feature>
<feature type="transmembrane region" description="Helical" evidence="1">
    <location>
        <begin position="406"/>
        <end position="425"/>
    </location>
</feature>
<feature type="transmembrane region" description="Helical" evidence="1">
    <location>
        <begin position="111"/>
        <end position="131"/>
    </location>
</feature>
<reference evidence="2 3" key="1">
    <citation type="submission" date="2020-09" db="EMBL/GenBank/DDBJ databases">
        <title>Investigation of environmental microbe.</title>
        <authorList>
            <person name="Ou Y."/>
            <person name="Kang Q."/>
        </authorList>
    </citation>
    <scope>NUCLEOTIDE SEQUENCE [LARGE SCALE GENOMIC DNA]</scope>
    <source>
        <strain evidence="2 3">KJZ-9</strain>
    </source>
</reference>
<dbReference type="EMBL" id="CP061538">
    <property type="protein sequence ID" value="QNV40367.1"/>
    <property type="molecule type" value="Genomic_DNA"/>
</dbReference>
<feature type="transmembrane region" description="Helical" evidence="1">
    <location>
        <begin position="330"/>
        <end position="351"/>
    </location>
</feature>
<protein>
    <submittedName>
        <fullName evidence="2">DUF2079 domain-containing protein</fullName>
    </submittedName>
</protein>
<evidence type="ECO:0000313" key="3">
    <source>
        <dbReference type="Proteomes" id="UP000516421"/>
    </source>
</evidence>
<proteinExistence type="predicted"/>
<feature type="transmembrane region" description="Helical" evidence="1">
    <location>
        <begin position="29"/>
        <end position="48"/>
    </location>
</feature>
<dbReference type="Pfam" id="PF09852">
    <property type="entry name" value="DUF2079"/>
    <property type="match status" value="1"/>
</dbReference>
<accession>A0A7H2BL21</accession>
<keyword evidence="1" id="KW-1133">Transmembrane helix</keyword>
<gene>
    <name evidence="2" type="ORF">IDM48_02790</name>
</gene>